<name>A0ACC0Z7H7_9ROSI</name>
<organism evidence="1 2">
    <name type="scientific">Pistacia integerrima</name>
    <dbReference type="NCBI Taxonomy" id="434235"/>
    <lineage>
        <taxon>Eukaryota</taxon>
        <taxon>Viridiplantae</taxon>
        <taxon>Streptophyta</taxon>
        <taxon>Embryophyta</taxon>
        <taxon>Tracheophyta</taxon>
        <taxon>Spermatophyta</taxon>
        <taxon>Magnoliopsida</taxon>
        <taxon>eudicotyledons</taxon>
        <taxon>Gunneridae</taxon>
        <taxon>Pentapetalae</taxon>
        <taxon>rosids</taxon>
        <taxon>malvids</taxon>
        <taxon>Sapindales</taxon>
        <taxon>Anacardiaceae</taxon>
        <taxon>Pistacia</taxon>
    </lineage>
</organism>
<dbReference type="Proteomes" id="UP001163603">
    <property type="component" value="Chromosome 3"/>
</dbReference>
<keyword evidence="2" id="KW-1185">Reference proteome</keyword>
<reference evidence="2" key="1">
    <citation type="journal article" date="2023" name="G3 (Bethesda)">
        <title>Genome assembly and association tests identify interacting loci associated with vigor, precocity, and sex in interspecific pistachio rootstocks.</title>
        <authorList>
            <person name="Palmer W."/>
            <person name="Jacygrad E."/>
            <person name="Sagayaradj S."/>
            <person name="Cavanaugh K."/>
            <person name="Han R."/>
            <person name="Bertier L."/>
            <person name="Beede B."/>
            <person name="Kafkas S."/>
            <person name="Golino D."/>
            <person name="Preece J."/>
            <person name="Michelmore R."/>
        </authorList>
    </citation>
    <scope>NUCLEOTIDE SEQUENCE [LARGE SCALE GENOMIC DNA]</scope>
</reference>
<comment type="caution">
    <text evidence="1">The sequence shown here is derived from an EMBL/GenBank/DDBJ whole genome shotgun (WGS) entry which is preliminary data.</text>
</comment>
<dbReference type="EMBL" id="CM047738">
    <property type="protein sequence ID" value="KAJ0046340.1"/>
    <property type="molecule type" value="Genomic_DNA"/>
</dbReference>
<protein>
    <submittedName>
        <fullName evidence="1">Uncharacterized protein</fullName>
    </submittedName>
</protein>
<gene>
    <name evidence="1" type="ORF">Pint_05303</name>
</gene>
<evidence type="ECO:0000313" key="1">
    <source>
        <dbReference type="EMBL" id="KAJ0046340.1"/>
    </source>
</evidence>
<accession>A0ACC0Z7H7</accession>
<evidence type="ECO:0000313" key="2">
    <source>
        <dbReference type="Proteomes" id="UP001163603"/>
    </source>
</evidence>
<sequence length="74" mass="9212">MIRRLTSHFESYKKNYLSQRALVKLIEKPRWWLLYSSQQNRVRYTELISQLKIQQSINRQFEIFDLLDFEVNFI</sequence>
<proteinExistence type="predicted"/>